<protein>
    <recommendedName>
        <fullName evidence="3">tRNA threonylcarbamoyladenosine biosynthesis protein TsaE</fullName>
    </recommendedName>
    <alternativeName>
        <fullName evidence="10">t(6)A37 threonylcarbamoyladenosine biosynthesis protein TsaE</fullName>
    </alternativeName>
</protein>
<evidence type="ECO:0000256" key="9">
    <source>
        <dbReference type="ARBA" id="ARBA00022842"/>
    </source>
</evidence>
<keyword evidence="7" id="KW-0547">Nucleotide-binding</keyword>
<dbReference type="PANTHER" id="PTHR33540">
    <property type="entry name" value="TRNA THREONYLCARBAMOYLADENOSINE BIOSYNTHESIS PROTEIN TSAE"/>
    <property type="match status" value="1"/>
</dbReference>
<evidence type="ECO:0000256" key="10">
    <source>
        <dbReference type="ARBA" id="ARBA00032441"/>
    </source>
</evidence>
<keyword evidence="9" id="KW-0460">Magnesium</keyword>
<evidence type="ECO:0000256" key="7">
    <source>
        <dbReference type="ARBA" id="ARBA00022741"/>
    </source>
</evidence>
<name>A0A9D1LJR1_9CLOT</name>
<dbReference type="InterPro" id="IPR027417">
    <property type="entry name" value="P-loop_NTPase"/>
</dbReference>
<proteinExistence type="inferred from homology"/>
<evidence type="ECO:0000256" key="4">
    <source>
        <dbReference type="ARBA" id="ARBA00022490"/>
    </source>
</evidence>
<dbReference type="Gene3D" id="3.40.50.300">
    <property type="entry name" value="P-loop containing nucleotide triphosphate hydrolases"/>
    <property type="match status" value="1"/>
</dbReference>
<evidence type="ECO:0000313" key="11">
    <source>
        <dbReference type="EMBL" id="HIU43198.1"/>
    </source>
</evidence>
<sequence length="145" mass="15546">MTQTCATNNEAETEALGGRIARQSTGLSAIALSGELGAGKTALVRGLVRAMGSADAVTSPTYAIVNEYRAERKICHFDLYRLPGGDALWEIGWDDYLASGALCVAEWSSVAPELFPPDTLWVDIKKTGDETRSIVLRWPEGVGPC</sequence>
<dbReference type="Proteomes" id="UP000824073">
    <property type="component" value="Unassembled WGS sequence"/>
</dbReference>
<evidence type="ECO:0000256" key="2">
    <source>
        <dbReference type="ARBA" id="ARBA00007599"/>
    </source>
</evidence>
<keyword evidence="8" id="KW-0067">ATP-binding</keyword>
<comment type="caution">
    <text evidence="11">The sequence shown here is derived from an EMBL/GenBank/DDBJ whole genome shotgun (WGS) entry which is preliminary data.</text>
</comment>
<organism evidence="11 12">
    <name type="scientific">Candidatus Ventrousia excrementavium</name>
    <dbReference type="NCBI Taxonomy" id="2840961"/>
    <lineage>
        <taxon>Bacteria</taxon>
        <taxon>Bacillati</taxon>
        <taxon>Bacillota</taxon>
        <taxon>Clostridia</taxon>
        <taxon>Eubacteriales</taxon>
        <taxon>Clostridiaceae</taxon>
        <taxon>Clostridiaceae incertae sedis</taxon>
        <taxon>Candidatus Ventrousia</taxon>
    </lineage>
</organism>
<dbReference type="InterPro" id="IPR003442">
    <property type="entry name" value="T6A_TsaE"/>
</dbReference>
<reference evidence="11" key="1">
    <citation type="submission" date="2020-10" db="EMBL/GenBank/DDBJ databases">
        <authorList>
            <person name="Gilroy R."/>
        </authorList>
    </citation>
    <scope>NUCLEOTIDE SEQUENCE</scope>
    <source>
        <strain evidence="11">CHK191-8634</strain>
    </source>
</reference>
<evidence type="ECO:0000256" key="1">
    <source>
        <dbReference type="ARBA" id="ARBA00004496"/>
    </source>
</evidence>
<dbReference type="EMBL" id="DVMR01000030">
    <property type="protein sequence ID" value="HIU43198.1"/>
    <property type="molecule type" value="Genomic_DNA"/>
</dbReference>
<keyword evidence="5" id="KW-0819">tRNA processing</keyword>
<gene>
    <name evidence="11" type="primary">tsaE</name>
    <name evidence="11" type="ORF">IAB67_02750</name>
</gene>
<evidence type="ECO:0000313" key="12">
    <source>
        <dbReference type="Proteomes" id="UP000824073"/>
    </source>
</evidence>
<dbReference type="AlphaFoldDB" id="A0A9D1LJR1"/>
<dbReference type="GO" id="GO:0046872">
    <property type="term" value="F:metal ion binding"/>
    <property type="evidence" value="ECO:0007669"/>
    <property type="project" value="UniProtKB-KW"/>
</dbReference>
<keyword evidence="6" id="KW-0479">Metal-binding</keyword>
<evidence type="ECO:0000256" key="6">
    <source>
        <dbReference type="ARBA" id="ARBA00022723"/>
    </source>
</evidence>
<dbReference type="SUPFAM" id="SSF52540">
    <property type="entry name" value="P-loop containing nucleoside triphosphate hydrolases"/>
    <property type="match status" value="1"/>
</dbReference>
<comment type="similarity">
    <text evidence="2">Belongs to the TsaE family.</text>
</comment>
<evidence type="ECO:0000256" key="8">
    <source>
        <dbReference type="ARBA" id="ARBA00022840"/>
    </source>
</evidence>
<dbReference type="NCBIfam" id="TIGR00150">
    <property type="entry name" value="T6A_YjeE"/>
    <property type="match status" value="1"/>
</dbReference>
<evidence type="ECO:0000256" key="3">
    <source>
        <dbReference type="ARBA" id="ARBA00019010"/>
    </source>
</evidence>
<accession>A0A9D1LJR1</accession>
<dbReference type="GO" id="GO:0002949">
    <property type="term" value="P:tRNA threonylcarbamoyladenosine modification"/>
    <property type="evidence" value="ECO:0007669"/>
    <property type="project" value="InterPro"/>
</dbReference>
<keyword evidence="4" id="KW-0963">Cytoplasm</keyword>
<dbReference type="PANTHER" id="PTHR33540:SF2">
    <property type="entry name" value="TRNA THREONYLCARBAMOYLADENOSINE BIOSYNTHESIS PROTEIN TSAE"/>
    <property type="match status" value="1"/>
</dbReference>
<dbReference type="GO" id="GO:0005737">
    <property type="term" value="C:cytoplasm"/>
    <property type="evidence" value="ECO:0007669"/>
    <property type="project" value="UniProtKB-SubCell"/>
</dbReference>
<evidence type="ECO:0000256" key="5">
    <source>
        <dbReference type="ARBA" id="ARBA00022694"/>
    </source>
</evidence>
<comment type="subcellular location">
    <subcellularLocation>
        <location evidence="1">Cytoplasm</location>
    </subcellularLocation>
</comment>
<reference evidence="11" key="2">
    <citation type="journal article" date="2021" name="PeerJ">
        <title>Extensive microbial diversity within the chicken gut microbiome revealed by metagenomics and culture.</title>
        <authorList>
            <person name="Gilroy R."/>
            <person name="Ravi A."/>
            <person name="Getino M."/>
            <person name="Pursley I."/>
            <person name="Horton D.L."/>
            <person name="Alikhan N.F."/>
            <person name="Baker D."/>
            <person name="Gharbi K."/>
            <person name="Hall N."/>
            <person name="Watson M."/>
            <person name="Adriaenssens E.M."/>
            <person name="Foster-Nyarko E."/>
            <person name="Jarju S."/>
            <person name="Secka A."/>
            <person name="Antonio M."/>
            <person name="Oren A."/>
            <person name="Chaudhuri R.R."/>
            <person name="La Ragione R."/>
            <person name="Hildebrand F."/>
            <person name="Pallen M.J."/>
        </authorList>
    </citation>
    <scope>NUCLEOTIDE SEQUENCE</scope>
    <source>
        <strain evidence="11">CHK191-8634</strain>
    </source>
</reference>
<dbReference type="Pfam" id="PF02367">
    <property type="entry name" value="TsaE"/>
    <property type="match status" value="1"/>
</dbReference>
<dbReference type="GO" id="GO:0005524">
    <property type="term" value="F:ATP binding"/>
    <property type="evidence" value="ECO:0007669"/>
    <property type="project" value="UniProtKB-KW"/>
</dbReference>